<feature type="transmembrane region" description="Helical" evidence="1">
    <location>
        <begin position="76"/>
        <end position="95"/>
    </location>
</feature>
<proteinExistence type="predicted"/>
<gene>
    <name evidence="2" type="ORF">V8G54_005026</name>
</gene>
<reference evidence="2 3" key="1">
    <citation type="journal article" date="2023" name="Life. Sci Alliance">
        <title>Evolutionary insights into 3D genome organization and epigenetic landscape of Vigna mungo.</title>
        <authorList>
            <person name="Junaid A."/>
            <person name="Singh B."/>
            <person name="Bhatia S."/>
        </authorList>
    </citation>
    <scope>NUCLEOTIDE SEQUENCE [LARGE SCALE GENOMIC DNA]</scope>
    <source>
        <strain evidence="2">Urdbean</strain>
    </source>
</reference>
<sequence>MRTKINVSETEPSGLWFEHTLIGLRLETRQFLRSSNTTFLRRGPVLRIILLTTHGISQCCFLFSLINIIVSSSSRVHADASCMQITTLIIVYIYIYTCVER</sequence>
<protein>
    <submittedName>
        <fullName evidence="2">Uncharacterized protein</fullName>
    </submittedName>
</protein>
<dbReference type="EMBL" id="CP144700">
    <property type="protein sequence ID" value="WVZ26482.1"/>
    <property type="molecule type" value="Genomic_DNA"/>
</dbReference>
<organism evidence="2 3">
    <name type="scientific">Vigna mungo</name>
    <name type="common">Black gram</name>
    <name type="synonym">Phaseolus mungo</name>
    <dbReference type="NCBI Taxonomy" id="3915"/>
    <lineage>
        <taxon>Eukaryota</taxon>
        <taxon>Viridiplantae</taxon>
        <taxon>Streptophyta</taxon>
        <taxon>Embryophyta</taxon>
        <taxon>Tracheophyta</taxon>
        <taxon>Spermatophyta</taxon>
        <taxon>Magnoliopsida</taxon>
        <taxon>eudicotyledons</taxon>
        <taxon>Gunneridae</taxon>
        <taxon>Pentapetalae</taxon>
        <taxon>rosids</taxon>
        <taxon>fabids</taxon>
        <taxon>Fabales</taxon>
        <taxon>Fabaceae</taxon>
        <taxon>Papilionoideae</taxon>
        <taxon>50 kb inversion clade</taxon>
        <taxon>NPAAA clade</taxon>
        <taxon>indigoferoid/millettioid clade</taxon>
        <taxon>Phaseoleae</taxon>
        <taxon>Vigna</taxon>
    </lineage>
</organism>
<keyword evidence="1" id="KW-0812">Transmembrane</keyword>
<keyword evidence="3" id="KW-1185">Reference proteome</keyword>
<keyword evidence="1" id="KW-1133">Transmembrane helix</keyword>
<feature type="transmembrane region" description="Helical" evidence="1">
    <location>
        <begin position="48"/>
        <end position="70"/>
    </location>
</feature>
<evidence type="ECO:0000313" key="2">
    <source>
        <dbReference type="EMBL" id="WVZ26482.1"/>
    </source>
</evidence>
<dbReference type="AlphaFoldDB" id="A0AAQ3PJ65"/>
<dbReference type="Proteomes" id="UP001374535">
    <property type="component" value="Chromosome 1"/>
</dbReference>
<name>A0AAQ3PJ65_VIGMU</name>
<evidence type="ECO:0000313" key="3">
    <source>
        <dbReference type="Proteomes" id="UP001374535"/>
    </source>
</evidence>
<accession>A0AAQ3PJ65</accession>
<keyword evidence="1" id="KW-0472">Membrane</keyword>
<evidence type="ECO:0000256" key="1">
    <source>
        <dbReference type="SAM" id="Phobius"/>
    </source>
</evidence>